<dbReference type="Proteomes" id="UP000738349">
    <property type="component" value="Unassembled WGS sequence"/>
</dbReference>
<gene>
    <name evidence="1" type="ORF">EDB81DRAFT_833303</name>
</gene>
<dbReference type="EMBL" id="JAGMUV010000050">
    <property type="protein sequence ID" value="KAH7109698.1"/>
    <property type="molecule type" value="Genomic_DNA"/>
</dbReference>
<proteinExistence type="predicted"/>
<protein>
    <recommendedName>
        <fullName evidence="3">Tc1-like transposase DDE domain-containing protein</fullName>
    </recommendedName>
</protein>
<feature type="non-terminal residue" evidence="1">
    <location>
        <position position="1"/>
    </location>
</feature>
<evidence type="ECO:0000313" key="1">
    <source>
        <dbReference type="EMBL" id="KAH7109698.1"/>
    </source>
</evidence>
<evidence type="ECO:0000313" key="2">
    <source>
        <dbReference type="Proteomes" id="UP000738349"/>
    </source>
</evidence>
<keyword evidence="2" id="KW-1185">Reference proteome</keyword>
<comment type="caution">
    <text evidence="1">The sequence shown here is derived from an EMBL/GenBank/DDBJ whole genome shotgun (WGS) entry which is preliminary data.</text>
</comment>
<evidence type="ECO:0008006" key="3">
    <source>
        <dbReference type="Google" id="ProtNLM"/>
    </source>
</evidence>
<dbReference type="OrthoDB" id="3478007at2759"/>
<name>A0A9P9I6J8_9HYPO</name>
<reference evidence="1" key="1">
    <citation type="journal article" date="2021" name="Nat. Commun.">
        <title>Genetic determinants of endophytism in the Arabidopsis root mycobiome.</title>
        <authorList>
            <person name="Mesny F."/>
            <person name="Miyauchi S."/>
            <person name="Thiergart T."/>
            <person name="Pickel B."/>
            <person name="Atanasova L."/>
            <person name="Karlsson M."/>
            <person name="Huettel B."/>
            <person name="Barry K.W."/>
            <person name="Haridas S."/>
            <person name="Chen C."/>
            <person name="Bauer D."/>
            <person name="Andreopoulos W."/>
            <person name="Pangilinan J."/>
            <person name="LaButti K."/>
            <person name="Riley R."/>
            <person name="Lipzen A."/>
            <person name="Clum A."/>
            <person name="Drula E."/>
            <person name="Henrissat B."/>
            <person name="Kohler A."/>
            <person name="Grigoriev I.V."/>
            <person name="Martin F.M."/>
            <person name="Hacquard S."/>
        </authorList>
    </citation>
    <scope>NUCLEOTIDE SEQUENCE</scope>
    <source>
        <strain evidence="1">MPI-CAGE-AT-0147</strain>
    </source>
</reference>
<sequence length="61" mass="6938">PGVSWEKDWGLITANSYQEHIVTVVCGWNRLYRDSRFVFTQDNVSSHAAAATIKEVKERGI</sequence>
<accession>A0A9P9I6J8</accession>
<organism evidence="1 2">
    <name type="scientific">Dactylonectria macrodidyma</name>
    <dbReference type="NCBI Taxonomy" id="307937"/>
    <lineage>
        <taxon>Eukaryota</taxon>
        <taxon>Fungi</taxon>
        <taxon>Dikarya</taxon>
        <taxon>Ascomycota</taxon>
        <taxon>Pezizomycotina</taxon>
        <taxon>Sordariomycetes</taxon>
        <taxon>Hypocreomycetidae</taxon>
        <taxon>Hypocreales</taxon>
        <taxon>Nectriaceae</taxon>
        <taxon>Dactylonectria</taxon>
    </lineage>
</organism>
<dbReference type="AlphaFoldDB" id="A0A9P9I6J8"/>